<sequence length="157" mass="17434">MTQIGSPAPEWRISEWLNSDEMLTLEALRGKVVVAFAFQMLCPGCVQESIPQAKRVHETFDGNAVATIGLHTVFEHHEAMRPVSLRAFLHENRIRFPVGVDAHEGDDPLPVTMRAYRMQGTPTLLLIDGAGRLRRQAFGHVPDLALGAEIMALIAQR</sequence>
<evidence type="ECO:0000313" key="3">
    <source>
        <dbReference type="Proteomes" id="UP000321638"/>
    </source>
</evidence>
<dbReference type="Proteomes" id="UP000321638">
    <property type="component" value="Unassembled WGS sequence"/>
</dbReference>
<proteinExistence type="predicted"/>
<dbReference type="OrthoDB" id="9811352at2"/>
<dbReference type="GO" id="GO:0016209">
    <property type="term" value="F:antioxidant activity"/>
    <property type="evidence" value="ECO:0007669"/>
    <property type="project" value="InterPro"/>
</dbReference>
<dbReference type="RefSeq" id="WP_147851990.1">
    <property type="nucleotide sequence ID" value="NZ_VDUZ01000068.1"/>
</dbReference>
<accession>A0A5C8P9R3</accession>
<dbReference type="InterPro" id="IPR036249">
    <property type="entry name" value="Thioredoxin-like_sf"/>
</dbReference>
<reference evidence="2 3" key="1">
    <citation type="submission" date="2019-06" db="EMBL/GenBank/DDBJ databases">
        <title>New taxonomy in bacterial strain CC-CFT640, isolated from vineyard.</title>
        <authorList>
            <person name="Lin S.-Y."/>
            <person name="Tsai C.-F."/>
            <person name="Young C.-C."/>
        </authorList>
    </citation>
    <scope>NUCLEOTIDE SEQUENCE [LARGE SCALE GENOMIC DNA]</scope>
    <source>
        <strain evidence="2 3">CC-CFT640</strain>
    </source>
</reference>
<evidence type="ECO:0000313" key="2">
    <source>
        <dbReference type="EMBL" id="TXL69954.1"/>
    </source>
</evidence>
<dbReference type="InterPro" id="IPR050553">
    <property type="entry name" value="Thioredoxin_ResA/DsbE_sf"/>
</dbReference>
<protein>
    <submittedName>
        <fullName evidence="2">Redoxin domain-containing protein</fullName>
    </submittedName>
</protein>
<dbReference type="Gene3D" id="3.40.30.10">
    <property type="entry name" value="Glutaredoxin"/>
    <property type="match status" value="1"/>
</dbReference>
<dbReference type="PANTHER" id="PTHR42852:SF13">
    <property type="entry name" value="PROTEIN DIPZ"/>
    <property type="match status" value="1"/>
</dbReference>
<feature type="domain" description="Alkyl hydroperoxide reductase subunit C/ Thiol specific antioxidant" evidence="1">
    <location>
        <begin position="4"/>
        <end position="134"/>
    </location>
</feature>
<dbReference type="InterPro" id="IPR000866">
    <property type="entry name" value="AhpC/TSA"/>
</dbReference>
<keyword evidence="3" id="KW-1185">Reference proteome</keyword>
<dbReference type="AlphaFoldDB" id="A0A5C8P9R3"/>
<dbReference type="Pfam" id="PF00578">
    <property type="entry name" value="AhpC-TSA"/>
    <property type="match status" value="1"/>
</dbReference>
<evidence type="ECO:0000259" key="1">
    <source>
        <dbReference type="Pfam" id="PF00578"/>
    </source>
</evidence>
<comment type="caution">
    <text evidence="2">The sequence shown here is derived from an EMBL/GenBank/DDBJ whole genome shotgun (WGS) entry which is preliminary data.</text>
</comment>
<dbReference type="PANTHER" id="PTHR42852">
    <property type="entry name" value="THIOL:DISULFIDE INTERCHANGE PROTEIN DSBE"/>
    <property type="match status" value="1"/>
</dbReference>
<organism evidence="2 3">
    <name type="scientific">Vineibacter terrae</name>
    <dbReference type="NCBI Taxonomy" id="2586908"/>
    <lineage>
        <taxon>Bacteria</taxon>
        <taxon>Pseudomonadati</taxon>
        <taxon>Pseudomonadota</taxon>
        <taxon>Alphaproteobacteria</taxon>
        <taxon>Hyphomicrobiales</taxon>
        <taxon>Vineibacter</taxon>
    </lineage>
</organism>
<name>A0A5C8P9R3_9HYPH</name>
<gene>
    <name evidence="2" type="ORF">FHP25_36740</name>
</gene>
<dbReference type="EMBL" id="VDUZ01000068">
    <property type="protein sequence ID" value="TXL69954.1"/>
    <property type="molecule type" value="Genomic_DNA"/>
</dbReference>
<dbReference type="GO" id="GO:0016491">
    <property type="term" value="F:oxidoreductase activity"/>
    <property type="evidence" value="ECO:0007669"/>
    <property type="project" value="InterPro"/>
</dbReference>
<dbReference type="SUPFAM" id="SSF52833">
    <property type="entry name" value="Thioredoxin-like"/>
    <property type="match status" value="1"/>
</dbReference>